<dbReference type="RefSeq" id="WP_264465426.1">
    <property type="nucleotide sequence ID" value="NZ_FOLG01000002.1"/>
</dbReference>
<evidence type="ECO:0000313" key="2">
    <source>
        <dbReference type="Proteomes" id="UP000198728"/>
    </source>
</evidence>
<gene>
    <name evidence="1" type="ORF">SAMN04488094_10260</name>
</gene>
<protein>
    <submittedName>
        <fullName evidence="1">Uncharacterized protein</fullName>
    </submittedName>
</protein>
<accession>A0A1I1F8E8</accession>
<sequence length="42" mass="4402">MGMMNGPMMGAMMIGGGLVLLLVVVVLVLSLVALVQYLRGPR</sequence>
<dbReference type="AlphaFoldDB" id="A0A1I1F8E8"/>
<dbReference type="Proteomes" id="UP000198728">
    <property type="component" value="Unassembled WGS sequence"/>
</dbReference>
<keyword evidence="2" id="KW-1185">Reference proteome</keyword>
<dbReference type="EMBL" id="FOLG01000002">
    <property type="protein sequence ID" value="SFB95779.1"/>
    <property type="molecule type" value="Genomic_DNA"/>
</dbReference>
<proteinExistence type="predicted"/>
<evidence type="ECO:0000313" key="1">
    <source>
        <dbReference type="EMBL" id="SFB95779.1"/>
    </source>
</evidence>
<name>A0A1I1F8E8_9RHOB</name>
<organism evidence="1 2">
    <name type="scientific">Tropicimonas isoalkanivorans</name>
    <dbReference type="NCBI Taxonomy" id="441112"/>
    <lineage>
        <taxon>Bacteria</taxon>
        <taxon>Pseudomonadati</taxon>
        <taxon>Pseudomonadota</taxon>
        <taxon>Alphaproteobacteria</taxon>
        <taxon>Rhodobacterales</taxon>
        <taxon>Roseobacteraceae</taxon>
        <taxon>Tropicimonas</taxon>
    </lineage>
</organism>
<reference evidence="1 2" key="1">
    <citation type="submission" date="2016-10" db="EMBL/GenBank/DDBJ databases">
        <authorList>
            <person name="de Groot N.N."/>
        </authorList>
    </citation>
    <scope>NUCLEOTIDE SEQUENCE [LARGE SCALE GENOMIC DNA]</scope>
    <source>
        <strain evidence="1 2">DSM 19548</strain>
    </source>
</reference>